<organism evidence="2 3">
    <name type="scientific">Athelia psychrophila</name>
    <dbReference type="NCBI Taxonomy" id="1759441"/>
    <lineage>
        <taxon>Eukaryota</taxon>
        <taxon>Fungi</taxon>
        <taxon>Dikarya</taxon>
        <taxon>Basidiomycota</taxon>
        <taxon>Agaricomycotina</taxon>
        <taxon>Agaricomycetes</taxon>
        <taxon>Agaricomycetidae</taxon>
        <taxon>Atheliales</taxon>
        <taxon>Atheliaceae</taxon>
        <taxon>Athelia</taxon>
    </lineage>
</organism>
<evidence type="ECO:0000313" key="3">
    <source>
        <dbReference type="Proteomes" id="UP000076532"/>
    </source>
</evidence>
<dbReference type="AlphaFoldDB" id="A0A167URU9"/>
<dbReference type="EMBL" id="KV417945">
    <property type="protein sequence ID" value="KZP04226.1"/>
    <property type="molecule type" value="Genomic_DNA"/>
</dbReference>
<dbReference type="STRING" id="436010.A0A167URU9"/>
<reference evidence="2 3" key="1">
    <citation type="journal article" date="2016" name="Mol. Biol. Evol.">
        <title>Comparative Genomics of Early-Diverging Mushroom-Forming Fungi Provides Insights into the Origins of Lignocellulose Decay Capabilities.</title>
        <authorList>
            <person name="Nagy L.G."/>
            <person name="Riley R."/>
            <person name="Tritt A."/>
            <person name="Adam C."/>
            <person name="Daum C."/>
            <person name="Floudas D."/>
            <person name="Sun H."/>
            <person name="Yadav J.S."/>
            <person name="Pangilinan J."/>
            <person name="Larsson K.H."/>
            <person name="Matsuura K."/>
            <person name="Barry K."/>
            <person name="Labutti K."/>
            <person name="Kuo R."/>
            <person name="Ohm R.A."/>
            <person name="Bhattacharya S.S."/>
            <person name="Shirouzu T."/>
            <person name="Yoshinaga Y."/>
            <person name="Martin F.M."/>
            <person name="Grigoriev I.V."/>
            <person name="Hibbett D.S."/>
        </authorList>
    </citation>
    <scope>NUCLEOTIDE SEQUENCE [LARGE SCALE GENOMIC DNA]</scope>
    <source>
        <strain evidence="2 3">CBS 109695</strain>
    </source>
</reference>
<name>A0A167URU9_9AGAM</name>
<proteinExistence type="predicted"/>
<evidence type="ECO:0000256" key="1">
    <source>
        <dbReference type="SAM" id="MobiDB-lite"/>
    </source>
</evidence>
<feature type="compositionally biased region" description="Low complexity" evidence="1">
    <location>
        <begin position="1"/>
        <end position="13"/>
    </location>
</feature>
<dbReference type="OrthoDB" id="3220614at2759"/>
<dbReference type="InterPro" id="IPR046521">
    <property type="entry name" value="DUF6698"/>
</dbReference>
<gene>
    <name evidence="2" type="ORF">FIBSPDRAFT_968318</name>
</gene>
<sequence>MASSSNHTSSDSESPPPRSGNKRRAKTLLDTLADGGRKKRKSPLAEENLRRYARAAQWFTRSYSPFTGITEVIHHGLHEGEVDDDDDSELQNIEDLTEYINGYKHILSYESNFKAAFERLKDDIPALEELVRVMDAQAKEVRTGDTGTLKHGIVALLPKNLTTDVVMPPLPKSLSKANRGYNHPQIARMLCPRDHLADFDSDASVIDQLQAGSISTTPGDWATFLYDEEVEYDVENPAQGLFRGYLVIRVAKHIFTSPSSASKSKAGAGKSTRASNAKIHGMKRFTPRTIAYAVVQTWFTLSSMEAWDAEAEGFSLLELFNLTVEQFEDDPQSEWAVSTLAFFDEHVFGRRSPAVPEVAEEPAARRETAAERMKRIRAKAKATPVSSGSNSSG</sequence>
<feature type="region of interest" description="Disordered" evidence="1">
    <location>
        <begin position="1"/>
        <end position="45"/>
    </location>
</feature>
<dbReference type="Pfam" id="PF20414">
    <property type="entry name" value="DUF6698"/>
    <property type="match status" value="1"/>
</dbReference>
<protein>
    <submittedName>
        <fullName evidence="2">Uncharacterized protein</fullName>
    </submittedName>
</protein>
<evidence type="ECO:0000313" key="2">
    <source>
        <dbReference type="EMBL" id="KZP04226.1"/>
    </source>
</evidence>
<dbReference type="Proteomes" id="UP000076532">
    <property type="component" value="Unassembled WGS sequence"/>
</dbReference>
<keyword evidence="3" id="KW-1185">Reference proteome</keyword>
<accession>A0A167URU9</accession>